<dbReference type="OrthoDB" id="3248508at2759"/>
<reference evidence="3 5" key="1">
    <citation type="submission" date="2020-01" db="EMBL/GenBank/DDBJ databases">
        <authorList>
            <consortium name="DOE Joint Genome Institute"/>
            <person name="Haridas S."/>
            <person name="Albert R."/>
            <person name="Binder M."/>
            <person name="Bloem J."/>
            <person name="Labutti K."/>
            <person name="Salamov A."/>
            <person name="Andreopoulos B."/>
            <person name="Baker S.E."/>
            <person name="Barry K."/>
            <person name="Bills G."/>
            <person name="Bluhm B.H."/>
            <person name="Cannon C."/>
            <person name="Castanera R."/>
            <person name="Culley D.E."/>
            <person name="Daum C."/>
            <person name="Ezra D."/>
            <person name="Gonzalez J.B."/>
            <person name="Henrissat B."/>
            <person name="Kuo A."/>
            <person name="Liang C."/>
            <person name="Lipzen A."/>
            <person name="Lutzoni F."/>
            <person name="Magnuson J."/>
            <person name="Mondo S."/>
            <person name="Nolan M."/>
            <person name="Ohm R."/>
            <person name="Pangilinan J."/>
            <person name="Park H.-J."/>
            <person name="Ramirez L."/>
            <person name="Alfaro M."/>
            <person name="Sun H."/>
            <person name="Tritt A."/>
            <person name="Yoshinaga Y."/>
            <person name="Zwiers L.-H."/>
            <person name="Turgeon B.G."/>
            <person name="Goodwin S.B."/>
            <person name="Spatafora J.W."/>
            <person name="Crous P.W."/>
            <person name="Grigoriev I.V."/>
        </authorList>
    </citation>
    <scope>NUCLEOTIDE SEQUENCE</scope>
    <source>
        <strain evidence="3 5">CBS 781.70</strain>
    </source>
</reference>
<evidence type="ECO:0000313" key="5">
    <source>
        <dbReference type="RefSeq" id="XP_033538326.1"/>
    </source>
</evidence>
<proteinExistence type="predicted"/>
<feature type="region of interest" description="Disordered" evidence="1">
    <location>
        <begin position="1"/>
        <end position="59"/>
    </location>
</feature>
<feature type="compositionally biased region" description="Polar residues" evidence="1">
    <location>
        <begin position="14"/>
        <end position="27"/>
    </location>
</feature>
<dbReference type="EMBL" id="ML975150">
    <property type="protein sequence ID" value="KAF1816695.1"/>
    <property type="molecule type" value="Genomic_DNA"/>
</dbReference>
<feature type="compositionally biased region" description="Polar residues" evidence="1">
    <location>
        <begin position="394"/>
        <end position="406"/>
    </location>
</feature>
<feature type="region of interest" description="Disordered" evidence="1">
    <location>
        <begin position="352"/>
        <end position="564"/>
    </location>
</feature>
<evidence type="ECO:0000313" key="4">
    <source>
        <dbReference type="Proteomes" id="UP000504638"/>
    </source>
</evidence>
<feature type="compositionally biased region" description="Polar residues" evidence="1">
    <location>
        <begin position="211"/>
        <end position="254"/>
    </location>
</feature>
<dbReference type="Proteomes" id="UP000504638">
    <property type="component" value="Unplaced"/>
</dbReference>
<feature type="domain" description="AB hydrolase-1" evidence="2">
    <location>
        <begin position="70"/>
        <end position="220"/>
    </location>
</feature>
<evidence type="ECO:0000313" key="3">
    <source>
        <dbReference type="EMBL" id="KAF1816695.1"/>
    </source>
</evidence>
<dbReference type="PANTHER" id="PTHR47842">
    <property type="entry name" value="EXPRESSED PROTEIN"/>
    <property type="match status" value="1"/>
</dbReference>
<dbReference type="InterPro" id="IPR029058">
    <property type="entry name" value="AB_hydrolase_fold"/>
</dbReference>
<gene>
    <name evidence="3 5" type="ORF">P152DRAFT_133905</name>
</gene>
<name>A0A6G1GF06_9PEZI</name>
<feature type="compositionally biased region" description="Polar residues" evidence="1">
    <location>
        <begin position="503"/>
        <end position="533"/>
    </location>
</feature>
<evidence type="ECO:0000256" key="1">
    <source>
        <dbReference type="SAM" id="MobiDB-lite"/>
    </source>
</evidence>
<feature type="compositionally biased region" description="Polar residues" evidence="1">
    <location>
        <begin position="352"/>
        <end position="370"/>
    </location>
</feature>
<dbReference type="Gene3D" id="3.40.50.1820">
    <property type="entry name" value="alpha/beta hydrolase"/>
    <property type="match status" value="1"/>
</dbReference>
<dbReference type="SUPFAM" id="SSF53474">
    <property type="entry name" value="alpha/beta-Hydrolases"/>
    <property type="match status" value="1"/>
</dbReference>
<organism evidence="3">
    <name type="scientific">Eremomyces bilateralis CBS 781.70</name>
    <dbReference type="NCBI Taxonomy" id="1392243"/>
    <lineage>
        <taxon>Eukaryota</taxon>
        <taxon>Fungi</taxon>
        <taxon>Dikarya</taxon>
        <taxon>Ascomycota</taxon>
        <taxon>Pezizomycotina</taxon>
        <taxon>Dothideomycetes</taxon>
        <taxon>Dothideomycetes incertae sedis</taxon>
        <taxon>Eremomycetales</taxon>
        <taxon>Eremomycetaceae</taxon>
        <taxon>Eremomyces</taxon>
    </lineage>
</organism>
<feature type="compositionally biased region" description="Basic and acidic residues" evidence="1">
    <location>
        <begin position="534"/>
        <end position="545"/>
    </location>
</feature>
<evidence type="ECO:0000259" key="2">
    <source>
        <dbReference type="Pfam" id="PF12697"/>
    </source>
</evidence>
<reference evidence="5" key="2">
    <citation type="submission" date="2020-04" db="EMBL/GenBank/DDBJ databases">
        <authorList>
            <consortium name="NCBI Genome Project"/>
        </authorList>
    </citation>
    <scope>NUCLEOTIDE SEQUENCE</scope>
    <source>
        <strain evidence="5">CBS 781.70</strain>
    </source>
</reference>
<keyword evidence="4" id="KW-1185">Reference proteome</keyword>
<feature type="region of interest" description="Disordered" evidence="1">
    <location>
        <begin position="204"/>
        <end position="254"/>
    </location>
</feature>
<dbReference type="AlphaFoldDB" id="A0A6G1GF06"/>
<dbReference type="GeneID" id="54414371"/>
<dbReference type="Pfam" id="PF12697">
    <property type="entry name" value="Abhydrolase_6"/>
    <property type="match status" value="1"/>
</dbReference>
<feature type="compositionally biased region" description="Low complexity" evidence="1">
    <location>
        <begin position="43"/>
        <end position="56"/>
    </location>
</feature>
<reference evidence="5" key="3">
    <citation type="submission" date="2025-04" db="UniProtKB">
        <authorList>
            <consortium name="RefSeq"/>
        </authorList>
    </citation>
    <scope>IDENTIFICATION</scope>
    <source>
        <strain evidence="5">CBS 781.70</strain>
    </source>
</reference>
<dbReference type="InterPro" id="IPR000073">
    <property type="entry name" value="AB_hydrolase_1"/>
</dbReference>
<dbReference type="RefSeq" id="XP_033538326.1">
    <property type="nucleotide sequence ID" value="XM_033673801.1"/>
</dbReference>
<protein>
    <recommendedName>
        <fullName evidence="2">AB hydrolase-1 domain-containing protein</fullName>
    </recommendedName>
</protein>
<accession>A0A6G1GF06</accession>
<sequence length="651" mass="71705">MDQHSRTPPPLPSRSGTNHPRPNSESISHPHPYQGTHSELWASSDPRSSSQQSLLPAETDHESRRRLLLIYIHGFMGNETSFYSFPSHVHNLVSLLLADSHVVHTKIYPRYKSRRQIQFARDDFSNWLAPHESGSTDVILLGHSMGGLLAAEVVLMPPADPTRVDQSLQHRILGNINFDVPFLGMHPGVISAGLGSLFRPKYEKPAGSLSPEPTSAQDTPSLSSFSSETTADTITTASSHPTRTNTNFSTASSQSDPNFNAPFFNDVVLPVRKGWASTLHFINKHSENLSKGVRHYVISHAEFGGAMADYPGLRRRYDRLRGLEEEDERRRCAAFETILPTPRVRFLNYYTASSGRPKPQSQSADASKSNVAAEGREPLDSSLHVPPSNDPVAGSTTPLQSPSRSPRISVEEYRDGSFAPITTEERPTGRTVDGLDEAAASTDQGQGKVVESSPSTPELMPIPPMSIVEPDETVLNDGASETARESNVPGREPEADLDMLTLEESSQSNPHTNSPDSPLQAQGEEQPTPSTPTDRPKKPAKDRKFCVIPSATITTARDGTRQKTRDPTWVRVYMRGVDEVEAHCGLFIPDSTDQSLPAIESGALSPVGVEDERESDRPDRHYERLVGDVSERIERWVREAEGERVARWMSG</sequence>
<dbReference type="PANTHER" id="PTHR47842:SF3">
    <property type="entry name" value="DUF676 DOMAIN-CONTAINING PROTEIN"/>
    <property type="match status" value="1"/>
</dbReference>
<feature type="region of interest" description="Disordered" evidence="1">
    <location>
        <begin position="589"/>
        <end position="619"/>
    </location>
</feature>